<dbReference type="AlphaFoldDB" id="A0A3P6UKB0"/>
<evidence type="ECO:0000313" key="2">
    <source>
        <dbReference type="Proteomes" id="UP000277928"/>
    </source>
</evidence>
<protein>
    <submittedName>
        <fullName evidence="1">Uncharacterized protein</fullName>
    </submittedName>
</protein>
<keyword evidence="2" id="KW-1185">Reference proteome</keyword>
<dbReference type="Proteomes" id="UP000277928">
    <property type="component" value="Unassembled WGS sequence"/>
</dbReference>
<sequence length="67" mass="7347">MNAPILHTYLNMLQFRSLESLSDDSYINTLDEAISYKASISQKKSLKGLSPRSIANTTISQLSAGGR</sequence>
<proteinExistence type="predicted"/>
<evidence type="ECO:0000313" key="1">
    <source>
        <dbReference type="EMBL" id="VDK78504.1"/>
    </source>
</evidence>
<accession>A0A3P6UKB0</accession>
<name>A0A3P6UKB0_LITSI</name>
<organism evidence="1 2">
    <name type="scientific">Litomosoides sigmodontis</name>
    <name type="common">Filarial nematode worm</name>
    <dbReference type="NCBI Taxonomy" id="42156"/>
    <lineage>
        <taxon>Eukaryota</taxon>
        <taxon>Metazoa</taxon>
        <taxon>Ecdysozoa</taxon>
        <taxon>Nematoda</taxon>
        <taxon>Chromadorea</taxon>
        <taxon>Rhabditida</taxon>
        <taxon>Spirurina</taxon>
        <taxon>Spiruromorpha</taxon>
        <taxon>Filarioidea</taxon>
        <taxon>Onchocercidae</taxon>
        <taxon>Litomosoides</taxon>
    </lineage>
</organism>
<reference evidence="1 2" key="1">
    <citation type="submission" date="2018-08" db="EMBL/GenBank/DDBJ databases">
        <authorList>
            <person name="Laetsch R D."/>
            <person name="Stevens L."/>
            <person name="Kumar S."/>
            <person name="Blaxter L. M."/>
        </authorList>
    </citation>
    <scope>NUCLEOTIDE SEQUENCE [LARGE SCALE GENOMIC DNA]</scope>
</reference>
<dbReference type="OrthoDB" id="5815614at2759"/>
<gene>
    <name evidence="1" type="ORF">NLS_LOCUS4100</name>
</gene>
<dbReference type="EMBL" id="UYRX01000248">
    <property type="protein sequence ID" value="VDK78504.1"/>
    <property type="molecule type" value="Genomic_DNA"/>
</dbReference>